<evidence type="ECO:0000256" key="13">
    <source>
        <dbReference type="ARBA" id="ARBA00024531"/>
    </source>
</evidence>
<dbReference type="Pfam" id="PF01764">
    <property type="entry name" value="Lipase_3"/>
    <property type="match status" value="1"/>
</dbReference>
<evidence type="ECO:0000256" key="1">
    <source>
        <dbReference type="ARBA" id="ARBA00001913"/>
    </source>
</evidence>
<evidence type="ECO:0000256" key="8">
    <source>
        <dbReference type="ARBA" id="ARBA00022837"/>
    </source>
</evidence>
<dbReference type="OrthoDB" id="438440at2759"/>
<comment type="cofactor">
    <cofactor evidence="1">
        <name>Ca(2+)</name>
        <dbReference type="ChEBI" id="CHEBI:29108"/>
    </cofactor>
</comment>
<keyword evidence="12" id="KW-0472">Membrane</keyword>
<dbReference type="GO" id="GO:0016298">
    <property type="term" value="F:lipase activity"/>
    <property type="evidence" value="ECO:0007669"/>
    <property type="project" value="TreeGrafter"/>
</dbReference>
<evidence type="ECO:0000256" key="12">
    <source>
        <dbReference type="ARBA" id="ARBA00023136"/>
    </source>
</evidence>
<accession>A0A8H7BH38</accession>
<dbReference type="InterPro" id="IPR052214">
    <property type="entry name" value="DAG_Lipase-Related"/>
</dbReference>
<keyword evidence="5" id="KW-0812">Transmembrane</keyword>
<evidence type="ECO:0000256" key="15">
    <source>
        <dbReference type="SAM" id="MobiDB-lite"/>
    </source>
</evidence>
<dbReference type="PANTHER" id="PTHR45792:SF8">
    <property type="entry name" value="DIACYLGLYCEROL LIPASE-ALPHA"/>
    <property type="match status" value="1"/>
</dbReference>
<protein>
    <recommendedName>
        <fullName evidence="14">sn-1-specific diacylglycerol lipase</fullName>
        <ecNumber evidence="14">3.1.1.116</ecNumber>
    </recommendedName>
</protein>
<feature type="compositionally biased region" description="Basic and acidic residues" evidence="15">
    <location>
        <begin position="193"/>
        <end position="203"/>
    </location>
</feature>
<evidence type="ECO:0000256" key="14">
    <source>
        <dbReference type="ARBA" id="ARBA00026104"/>
    </source>
</evidence>
<dbReference type="EMBL" id="JABAYA010000334">
    <property type="protein sequence ID" value="KAF7720924.1"/>
    <property type="molecule type" value="Genomic_DNA"/>
</dbReference>
<dbReference type="Gene3D" id="3.40.50.1820">
    <property type="entry name" value="alpha/beta hydrolase"/>
    <property type="match status" value="1"/>
</dbReference>
<keyword evidence="7" id="KW-0378">Hydrolase</keyword>
<evidence type="ECO:0000259" key="16">
    <source>
        <dbReference type="Pfam" id="PF01764"/>
    </source>
</evidence>
<dbReference type="CDD" id="cd00519">
    <property type="entry name" value="Lipase_3"/>
    <property type="match status" value="1"/>
</dbReference>
<dbReference type="GO" id="GO:0016042">
    <property type="term" value="P:lipid catabolic process"/>
    <property type="evidence" value="ECO:0007669"/>
    <property type="project" value="UniProtKB-KW"/>
</dbReference>
<feature type="compositionally biased region" description="Basic and acidic residues" evidence="15">
    <location>
        <begin position="268"/>
        <end position="279"/>
    </location>
</feature>
<dbReference type="SUPFAM" id="SSF53474">
    <property type="entry name" value="alpha/beta-Hydrolases"/>
    <property type="match status" value="1"/>
</dbReference>
<evidence type="ECO:0000256" key="7">
    <source>
        <dbReference type="ARBA" id="ARBA00022801"/>
    </source>
</evidence>
<evidence type="ECO:0000256" key="10">
    <source>
        <dbReference type="ARBA" id="ARBA00022989"/>
    </source>
</evidence>
<keyword evidence="11" id="KW-0443">Lipid metabolism</keyword>
<keyword evidence="18" id="KW-1185">Reference proteome</keyword>
<feature type="compositionally biased region" description="Low complexity" evidence="15">
    <location>
        <begin position="213"/>
        <end position="222"/>
    </location>
</feature>
<dbReference type="EC" id="3.1.1.116" evidence="14"/>
<evidence type="ECO:0000256" key="9">
    <source>
        <dbReference type="ARBA" id="ARBA00022963"/>
    </source>
</evidence>
<feature type="domain" description="Fungal lipase-type" evidence="16">
    <location>
        <begin position="529"/>
        <end position="663"/>
    </location>
</feature>
<dbReference type="PANTHER" id="PTHR45792">
    <property type="entry name" value="DIACYLGLYCEROL LIPASE HOMOLOG-RELATED"/>
    <property type="match status" value="1"/>
</dbReference>
<proteinExistence type="predicted"/>
<keyword evidence="9" id="KW-0442">Lipid degradation</keyword>
<dbReference type="GO" id="GO:0046872">
    <property type="term" value="F:metal ion binding"/>
    <property type="evidence" value="ECO:0007669"/>
    <property type="project" value="UniProtKB-KW"/>
</dbReference>
<keyword evidence="6" id="KW-0479">Metal-binding</keyword>
<evidence type="ECO:0000256" key="6">
    <source>
        <dbReference type="ARBA" id="ARBA00022723"/>
    </source>
</evidence>
<keyword evidence="3" id="KW-1003">Cell membrane</keyword>
<comment type="caution">
    <text evidence="17">The sequence shown here is derived from an EMBL/GenBank/DDBJ whole genome shotgun (WGS) entry which is preliminary data.</text>
</comment>
<dbReference type="InterPro" id="IPR002921">
    <property type="entry name" value="Fungal_lipase-type"/>
</dbReference>
<dbReference type="InterPro" id="IPR029058">
    <property type="entry name" value="AB_hydrolase_fold"/>
</dbReference>
<keyword evidence="10" id="KW-1133">Transmembrane helix</keyword>
<feature type="region of interest" description="Disordered" evidence="15">
    <location>
        <begin position="193"/>
        <end position="227"/>
    </location>
</feature>
<evidence type="ECO:0000256" key="5">
    <source>
        <dbReference type="ARBA" id="ARBA00022692"/>
    </source>
</evidence>
<comment type="subcellular location">
    <subcellularLocation>
        <location evidence="2">Cell membrane</location>
        <topology evidence="2">Multi-pass membrane protein</topology>
    </subcellularLocation>
</comment>
<evidence type="ECO:0000256" key="2">
    <source>
        <dbReference type="ARBA" id="ARBA00004651"/>
    </source>
</evidence>
<dbReference type="GO" id="GO:0005886">
    <property type="term" value="C:plasma membrane"/>
    <property type="evidence" value="ECO:0007669"/>
    <property type="project" value="UniProtKB-SubCell"/>
</dbReference>
<evidence type="ECO:0000256" key="11">
    <source>
        <dbReference type="ARBA" id="ARBA00023098"/>
    </source>
</evidence>
<dbReference type="AlphaFoldDB" id="A0A8H7BH38"/>
<feature type="compositionally biased region" description="Polar residues" evidence="15">
    <location>
        <begin position="292"/>
        <end position="306"/>
    </location>
</feature>
<evidence type="ECO:0000256" key="3">
    <source>
        <dbReference type="ARBA" id="ARBA00022475"/>
    </source>
</evidence>
<sequence length="785" mass="89968">MQQLPPSELEAWTQRRLMKSLSVPDMNRLRKEWIDSQTTAKLQPGRLQVDLLNVRTETPLKRPIMRVKMGSSQYYSSRAKLPAGDWNEGFVFSTSYHTQLFDTVEFDLYDKPRRRWPSKTIHIGKAKLKLSKLAGRDDVFVTFLPVYEYHAHRSLPADIRDMLMNSNVALKYATSARLIGSVQIRVRYKFQRPSRDTPKERAPLIDTGEEGRTSSSSSRTVVQLPSQHGRGELAKDEFYIDSVFRHRLDSVMNTHVPGSELNLLESSQAKDDRRPKKESSPSWWHKLWPSHPGQSLRGQRYGFSQNDMEDTDYKDQKKVLSPSATLSISTGKTGSPMRRIKNKARRKARHIIYSVNFGDKKFGTQWMQNSFDDVALAHPTMDHLIGLVVSKETRALVRAIIKMANAFGQGFKVTSFGILKALLILQKYYQSLPKSAPSIEIKDRAMMNEACHYFNHALIAYGWRGLCYLGAYGQYIRGARNRRSNKTAIIRYLKIPSEDLLGYEYGMRKGAAFQPSYFVSIDRQRKSIVLSIRGTWSLYDAITDLVCEYKPWKGGLVHSGMLASAQWFYTEIVPQIFRYIHDHQEISSFIITGHSLGGGAASLLTMMVADHLEELRQLSQNPAFRLHCYSYAPVASCSPELRSQYTEYIHSFTVQDDVVGRLSYGTAMELKELVVDTITAYNELGGWHKVMTDPKTRALYFDIIHKRRARILSQVYPLLYIPGEIIHIHRREADNPIRLGVHFSAHSETSAISNEMFLSNTCITDHTIYTYQHAFDQLRATYPLT</sequence>
<evidence type="ECO:0000313" key="18">
    <source>
        <dbReference type="Proteomes" id="UP000605846"/>
    </source>
</evidence>
<evidence type="ECO:0000256" key="4">
    <source>
        <dbReference type="ARBA" id="ARBA00022553"/>
    </source>
</evidence>
<evidence type="ECO:0000313" key="17">
    <source>
        <dbReference type="EMBL" id="KAF7720924.1"/>
    </source>
</evidence>
<dbReference type="Proteomes" id="UP000605846">
    <property type="component" value="Unassembled WGS sequence"/>
</dbReference>
<comment type="catalytic activity">
    <reaction evidence="13">
        <text>a 1,2-diacyl-sn-glycerol + H2O = a 2-acylglycerol + a fatty acid + H(+)</text>
        <dbReference type="Rhea" id="RHEA:33275"/>
        <dbReference type="ChEBI" id="CHEBI:15377"/>
        <dbReference type="ChEBI" id="CHEBI:15378"/>
        <dbReference type="ChEBI" id="CHEBI:17389"/>
        <dbReference type="ChEBI" id="CHEBI:17815"/>
        <dbReference type="ChEBI" id="CHEBI:28868"/>
        <dbReference type="EC" id="3.1.1.116"/>
    </reaction>
    <physiologicalReaction direction="left-to-right" evidence="13">
        <dbReference type="Rhea" id="RHEA:33276"/>
    </physiologicalReaction>
</comment>
<feature type="region of interest" description="Disordered" evidence="15">
    <location>
        <begin position="262"/>
        <end position="308"/>
    </location>
</feature>
<keyword evidence="8" id="KW-0106">Calcium</keyword>
<name>A0A8H7BH38_9FUNG</name>
<organism evidence="17 18">
    <name type="scientific">Apophysomyces ossiformis</name>
    <dbReference type="NCBI Taxonomy" id="679940"/>
    <lineage>
        <taxon>Eukaryota</taxon>
        <taxon>Fungi</taxon>
        <taxon>Fungi incertae sedis</taxon>
        <taxon>Mucoromycota</taxon>
        <taxon>Mucoromycotina</taxon>
        <taxon>Mucoromycetes</taxon>
        <taxon>Mucorales</taxon>
        <taxon>Mucorineae</taxon>
        <taxon>Mucoraceae</taxon>
        <taxon>Apophysomyces</taxon>
    </lineage>
</organism>
<reference evidence="17" key="1">
    <citation type="submission" date="2020-01" db="EMBL/GenBank/DDBJ databases">
        <title>Genome Sequencing of Three Apophysomyces-Like Fungal Strains Confirms a Novel Fungal Genus in the Mucoromycota with divergent Burkholderia-like Endosymbiotic Bacteria.</title>
        <authorList>
            <person name="Stajich J.E."/>
            <person name="Macias A.M."/>
            <person name="Carter-House D."/>
            <person name="Lovett B."/>
            <person name="Kasson L.R."/>
            <person name="Berry K."/>
            <person name="Grigoriev I."/>
            <person name="Chang Y."/>
            <person name="Spatafora J."/>
            <person name="Kasson M.T."/>
        </authorList>
    </citation>
    <scope>NUCLEOTIDE SEQUENCE</scope>
    <source>
        <strain evidence="17">NRRL A-21654</strain>
    </source>
</reference>
<keyword evidence="4" id="KW-0597">Phosphoprotein</keyword>
<gene>
    <name evidence="17" type="ORF">EC973_005770</name>
</gene>